<dbReference type="GO" id="GO:0003725">
    <property type="term" value="F:double-stranded RNA binding"/>
    <property type="evidence" value="ECO:0007669"/>
    <property type="project" value="TreeGrafter"/>
</dbReference>
<dbReference type="CDD" id="cd00593">
    <property type="entry name" value="RIBOc"/>
    <property type="match status" value="1"/>
</dbReference>
<dbReference type="Pfam" id="PF00035">
    <property type="entry name" value="dsrm"/>
    <property type="match status" value="1"/>
</dbReference>
<evidence type="ECO:0000256" key="2">
    <source>
        <dbReference type="ARBA" id="ARBA00022722"/>
    </source>
</evidence>
<dbReference type="AlphaFoldDB" id="A0A6C0H106"/>
<evidence type="ECO:0000256" key="3">
    <source>
        <dbReference type="ARBA" id="ARBA00022759"/>
    </source>
</evidence>
<reference evidence="7" key="1">
    <citation type="journal article" date="2020" name="Nature">
        <title>Giant virus diversity and host interactions through global metagenomics.</title>
        <authorList>
            <person name="Schulz F."/>
            <person name="Roux S."/>
            <person name="Paez-Espino D."/>
            <person name="Jungbluth S."/>
            <person name="Walsh D.A."/>
            <person name="Denef V.J."/>
            <person name="McMahon K.D."/>
            <person name="Konstantinidis K.T."/>
            <person name="Eloe-Fadrosh E.A."/>
            <person name="Kyrpides N.C."/>
            <person name="Woyke T."/>
        </authorList>
    </citation>
    <scope>NUCLEOTIDE SEQUENCE</scope>
    <source>
        <strain evidence="7">GVMAG-M-3300023179-4</strain>
    </source>
</reference>
<sequence>MNNLEEHEDVENVSIPFNENNILIKEEDVEKLFKKFNIILKVNNIELYRKSLTHKSYIKREYYGLYKDILETAYKLYPKNTLVLQDASNERFEFLGDTVIKLICADYLFDRFNEDTDDEGFLSRLKMKIENREALCVFAKILGIDKYMIISNQVETLQGRDSDKLLEDVFESFMGALFKDQGFDICLNVMRILLESVPDYAELIYKDTNFKNQIMIFYHKNKWNAPKYVEIEQFIDKKTNKKMFKEGILDFTGKVLCTGTATTKKEAQQISAMNALIKFNLLNEDQIVYKFD</sequence>
<dbReference type="GO" id="GO:0010468">
    <property type="term" value="P:regulation of gene expression"/>
    <property type="evidence" value="ECO:0007669"/>
    <property type="project" value="TreeGrafter"/>
</dbReference>
<keyword evidence="4" id="KW-0378">Hydrolase</keyword>
<dbReference type="InterPro" id="IPR014720">
    <property type="entry name" value="dsRBD_dom"/>
</dbReference>
<accession>A0A6C0H106</accession>
<keyword evidence="5" id="KW-0694">RNA-binding</keyword>
<name>A0A6C0H106_9ZZZZ</name>
<keyword evidence="3" id="KW-0255">Endonuclease</keyword>
<keyword evidence="2" id="KW-0540">Nuclease</keyword>
<feature type="domain" description="RNase III" evidence="6">
    <location>
        <begin position="29"/>
        <end position="182"/>
    </location>
</feature>
<evidence type="ECO:0000256" key="4">
    <source>
        <dbReference type="ARBA" id="ARBA00022801"/>
    </source>
</evidence>
<dbReference type="SUPFAM" id="SSF54768">
    <property type="entry name" value="dsRNA-binding domain-like"/>
    <property type="match status" value="1"/>
</dbReference>
<dbReference type="GO" id="GO:0004525">
    <property type="term" value="F:ribonuclease III activity"/>
    <property type="evidence" value="ECO:0007669"/>
    <property type="project" value="InterPro"/>
</dbReference>
<dbReference type="PANTHER" id="PTHR11207:SF0">
    <property type="entry name" value="RIBONUCLEASE 3"/>
    <property type="match status" value="1"/>
</dbReference>
<dbReference type="InterPro" id="IPR000999">
    <property type="entry name" value="RNase_III_dom"/>
</dbReference>
<evidence type="ECO:0000313" key="7">
    <source>
        <dbReference type="EMBL" id="QHT74221.1"/>
    </source>
</evidence>
<dbReference type="PROSITE" id="PS50142">
    <property type="entry name" value="RNASE_3_2"/>
    <property type="match status" value="1"/>
</dbReference>
<dbReference type="SUPFAM" id="SSF69065">
    <property type="entry name" value="RNase III domain-like"/>
    <property type="match status" value="1"/>
</dbReference>
<evidence type="ECO:0000259" key="6">
    <source>
        <dbReference type="PROSITE" id="PS50142"/>
    </source>
</evidence>
<protein>
    <recommendedName>
        <fullName evidence="6">RNase III domain-containing protein</fullName>
    </recommendedName>
</protein>
<dbReference type="InterPro" id="IPR011907">
    <property type="entry name" value="RNase_III"/>
</dbReference>
<dbReference type="GO" id="GO:0006364">
    <property type="term" value="P:rRNA processing"/>
    <property type="evidence" value="ECO:0007669"/>
    <property type="project" value="InterPro"/>
</dbReference>
<dbReference type="HAMAP" id="MF_00104">
    <property type="entry name" value="RNase_III"/>
    <property type="match status" value="1"/>
</dbReference>
<dbReference type="PANTHER" id="PTHR11207">
    <property type="entry name" value="RIBONUCLEASE III"/>
    <property type="match status" value="1"/>
</dbReference>
<dbReference type="EMBL" id="MN739842">
    <property type="protein sequence ID" value="QHT74221.1"/>
    <property type="molecule type" value="Genomic_DNA"/>
</dbReference>
<comment type="similarity">
    <text evidence="1">Belongs to the ribonuclease III family.</text>
</comment>
<dbReference type="InterPro" id="IPR036389">
    <property type="entry name" value="RNase_III_sf"/>
</dbReference>
<organism evidence="7">
    <name type="scientific">viral metagenome</name>
    <dbReference type="NCBI Taxonomy" id="1070528"/>
    <lineage>
        <taxon>unclassified sequences</taxon>
        <taxon>metagenomes</taxon>
        <taxon>organismal metagenomes</taxon>
    </lineage>
</organism>
<evidence type="ECO:0000256" key="5">
    <source>
        <dbReference type="ARBA" id="ARBA00022884"/>
    </source>
</evidence>
<evidence type="ECO:0000256" key="1">
    <source>
        <dbReference type="ARBA" id="ARBA00010183"/>
    </source>
</evidence>
<dbReference type="Gene3D" id="3.30.160.20">
    <property type="match status" value="1"/>
</dbReference>
<proteinExistence type="inferred from homology"/>
<dbReference type="SMART" id="SM00535">
    <property type="entry name" value="RIBOc"/>
    <property type="match status" value="1"/>
</dbReference>
<dbReference type="Pfam" id="PF14622">
    <property type="entry name" value="Ribonucleas_3_3"/>
    <property type="match status" value="1"/>
</dbReference>
<dbReference type="Gene3D" id="1.10.1520.10">
    <property type="entry name" value="Ribonuclease III domain"/>
    <property type="match status" value="1"/>
</dbReference>